<dbReference type="GO" id="GO:0046872">
    <property type="term" value="F:metal ion binding"/>
    <property type="evidence" value="ECO:0007669"/>
    <property type="project" value="UniProtKB-KW"/>
</dbReference>
<dbReference type="AlphaFoldDB" id="Q2LW76"/>
<dbReference type="SUPFAM" id="SSF102114">
    <property type="entry name" value="Radical SAM enzymes"/>
    <property type="match status" value="1"/>
</dbReference>
<dbReference type="STRING" id="56780.SYN_01224"/>
<dbReference type="PANTHER" id="PTHR11228">
    <property type="entry name" value="RADICAL SAM DOMAIN PROTEIN"/>
    <property type="match status" value="1"/>
</dbReference>
<gene>
    <name evidence="7" type="ORF">SYN_01224</name>
</gene>
<dbReference type="InterPro" id="IPR050377">
    <property type="entry name" value="Radical_SAM_PqqE_MftC-like"/>
</dbReference>
<dbReference type="NCBIfam" id="TIGR04038">
    <property type="entry name" value="tatD_link_rSAM"/>
    <property type="match status" value="1"/>
</dbReference>
<keyword evidence="4" id="KW-0408">Iron</keyword>
<dbReference type="SFLD" id="SFLDG01067">
    <property type="entry name" value="SPASM/twitch_domain_containing"/>
    <property type="match status" value="1"/>
</dbReference>
<keyword evidence="8" id="KW-1185">Reference proteome</keyword>
<reference evidence="7 8" key="1">
    <citation type="journal article" date="2007" name="Proc. Natl. Acad. Sci. U.S.A.">
        <title>The genome of Syntrophus aciditrophicus: life at the thermodynamic limit of microbial growth.</title>
        <authorList>
            <person name="McInerney M.J."/>
            <person name="Rohlin L."/>
            <person name="Mouttaki H."/>
            <person name="Kim U."/>
            <person name="Krupp R.S."/>
            <person name="Rios-Hernandez L."/>
            <person name="Sieber J."/>
            <person name="Struchtemeyer C.G."/>
            <person name="Bhattacharyya A."/>
            <person name="Campbell J.W."/>
            <person name="Gunsalus R.P."/>
        </authorList>
    </citation>
    <scope>NUCLEOTIDE SEQUENCE [LARGE SCALE GENOMIC DNA]</scope>
    <source>
        <strain evidence="7 8">SB</strain>
    </source>
</reference>
<dbReference type="SFLD" id="SFLDG01111">
    <property type="entry name" value="Uncharacterised_Radical_SAM_Su"/>
    <property type="match status" value="1"/>
</dbReference>
<protein>
    <submittedName>
        <fullName evidence="7">Metallo cofactor biosynthesis protein</fullName>
    </submittedName>
</protein>
<name>Q2LW76_SYNAS</name>
<comment type="cofactor">
    <cofactor evidence="1">
        <name>[4Fe-4S] cluster</name>
        <dbReference type="ChEBI" id="CHEBI:49883"/>
    </cofactor>
</comment>
<dbReference type="GO" id="GO:0051536">
    <property type="term" value="F:iron-sulfur cluster binding"/>
    <property type="evidence" value="ECO:0007669"/>
    <property type="project" value="UniProtKB-KW"/>
</dbReference>
<proteinExistence type="predicted"/>
<dbReference type="Gene3D" id="3.20.20.70">
    <property type="entry name" value="Aldolase class I"/>
    <property type="match status" value="1"/>
</dbReference>
<keyword evidence="3" id="KW-0479">Metal-binding</keyword>
<evidence type="ECO:0000259" key="6">
    <source>
        <dbReference type="PROSITE" id="PS51918"/>
    </source>
</evidence>
<dbReference type="CDD" id="cd01335">
    <property type="entry name" value="Radical_SAM"/>
    <property type="match status" value="1"/>
</dbReference>
<sequence length="232" mass="26718">MLPLFACHNRSFYPRVYYDQRSFLRRSMMPDHDNNPLRRETLCYEEFGNLYLNITNRCSARCIFCIRNFSDGVYGYRLRLSREPSEEEILRELEHFDLKKYGEIVFTGFGEPTCRLDTVLRITEWLHKRGIPVRLDTNGHAALMYPGRDVVAELKAAGLDAVSVSLNAESEEKYNRLCRPAFEGSYPALLEFTRKAVMAGLRTRMTVVEQPGINIGECERIATGLGAAFKVR</sequence>
<dbReference type="GO" id="GO:0003824">
    <property type="term" value="F:catalytic activity"/>
    <property type="evidence" value="ECO:0007669"/>
    <property type="project" value="InterPro"/>
</dbReference>
<accession>Q2LW76</accession>
<dbReference type="HOGENOM" id="CLU_1364481_0_0_7"/>
<keyword evidence="5" id="KW-0411">Iron-sulfur</keyword>
<dbReference type="SFLD" id="SFLDS00029">
    <property type="entry name" value="Radical_SAM"/>
    <property type="match status" value="1"/>
</dbReference>
<evidence type="ECO:0000313" key="7">
    <source>
        <dbReference type="EMBL" id="ABC78336.1"/>
    </source>
</evidence>
<evidence type="ECO:0000256" key="4">
    <source>
        <dbReference type="ARBA" id="ARBA00023004"/>
    </source>
</evidence>
<dbReference type="InterPro" id="IPR013785">
    <property type="entry name" value="Aldolase_TIM"/>
</dbReference>
<dbReference type="InterPro" id="IPR023821">
    <property type="entry name" value="rSAM_TatD-assoc"/>
</dbReference>
<dbReference type="InParanoid" id="Q2LW76"/>
<feature type="domain" description="Radical SAM core" evidence="6">
    <location>
        <begin position="44"/>
        <end position="232"/>
    </location>
</feature>
<evidence type="ECO:0000256" key="1">
    <source>
        <dbReference type="ARBA" id="ARBA00001966"/>
    </source>
</evidence>
<dbReference type="Pfam" id="PF04055">
    <property type="entry name" value="Radical_SAM"/>
    <property type="match status" value="1"/>
</dbReference>
<dbReference type="PROSITE" id="PS51918">
    <property type="entry name" value="RADICAL_SAM"/>
    <property type="match status" value="1"/>
</dbReference>
<dbReference type="PANTHER" id="PTHR11228:SF7">
    <property type="entry name" value="PQQA PEPTIDE CYCLASE"/>
    <property type="match status" value="1"/>
</dbReference>
<dbReference type="eggNOG" id="COG0535">
    <property type="taxonomic scope" value="Bacteria"/>
</dbReference>
<dbReference type="EMBL" id="CP000252">
    <property type="protein sequence ID" value="ABC78336.1"/>
    <property type="molecule type" value="Genomic_DNA"/>
</dbReference>
<dbReference type="InterPro" id="IPR058240">
    <property type="entry name" value="rSAM_sf"/>
</dbReference>
<evidence type="ECO:0000313" key="8">
    <source>
        <dbReference type="Proteomes" id="UP000001933"/>
    </source>
</evidence>
<evidence type="ECO:0000256" key="5">
    <source>
        <dbReference type="ARBA" id="ARBA00023014"/>
    </source>
</evidence>
<dbReference type="InterPro" id="IPR007197">
    <property type="entry name" value="rSAM"/>
</dbReference>
<keyword evidence="2" id="KW-0949">S-adenosyl-L-methionine</keyword>
<evidence type="ECO:0000256" key="3">
    <source>
        <dbReference type="ARBA" id="ARBA00022723"/>
    </source>
</evidence>
<evidence type="ECO:0000256" key="2">
    <source>
        <dbReference type="ARBA" id="ARBA00022691"/>
    </source>
</evidence>
<dbReference type="Proteomes" id="UP000001933">
    <property type="component" value="Chromosome"/>
</dbReference>
<dbReference type="KEGG" id="sat:SYN_01224"/>
<organism evidence="7 8">
    <name type="scientific">Syntrophus aciditrophicus (strain SB)</name>
    <dbReference type="NCBI Taxonomy" id="56780"/>
    <lineage>
        <taxon>Bacteria</taxon>
        <taxon>Pseudomonadati</taxon>
        <taxon>Thermodesulfobacteriota</taxon>
        <taxon>Syntrophia</taxon>
        <taxon>Syntrophales</taxon>
        <taxon>Syntrophaceae</taxon>
        <taxon>Syntrophus</taxon>
    </lineage>
</organism>